<dbReference type="EMBL" id="UZAN01046768">
    <property type="protein sequence ID" value="VDP84560.1"/>
    <property type="molecule type" value="Genomic_DNA"/>
</dbReference>
<dbReference type="Proteomes" id="UP000272942">
    <property type="component" value="Unassembled WGS sequence"/>
</dbReference>
<protein>
    <submittedName>
        <fullName evidence="3">Reverse transcriptase domain-containing protein</fullName>
    </submittedName>
</protein>
<dbReference type="WBParaSite" id="ECPE_0000902401-mRNA-1">
    <property type="protein sequence ID" value="ECPE_0000902401-mRNA-1"/>
    <property type="gene ID" value="ECPE_0000902401"/>
</dbReference>
<name>A0A183APW1_9TREM</name>
<accession>A0A183APW1</accession>
<organism evidence="3">
    <name type="scientific">Echinostoma caproni</name>
    <dbReference type="NCBI Taxonomy" id="27848"/>
    <lineage>
        <taxon>Eukaryota</taxon>
        <taxon>Metazoa</taxon>
        <taxon>Spiralia</taxon>
        <taxon>Lophotrochozoa</taxon>
        <taxon>Platyhelminthes</taxon>
        <taxon>Trematoda</taxon>
        <taxon>Digenea</taxon>
        <taxon>Plagiorchiida</taxon>
        <taxon>Echinostomata</taxon>
        <taxon>Echinostomatoidea</taxon>
        <taxon>Echinostomatidae</taxon>
        <taxon>Echinostoma</taxon>
    </lineage>
</organism>
<reference evidence="3" key="1">
    <citation type="submission" date="2016-06" db="UniProtKB">
        <authorList>
            <consortium name="WormBaseParasite"/>
        </authorList>
    </citation>
    <scope>IDENTIFICATION</scope>
</reference>
<keyword evidence="2" id="KW-1185">Reference proteome</keyword>
<gene>
    <name evidence="1" type="ORF">ECPE_LOCUS8996</name>
</gene>
<dbReference type="PANTHER" id="PTHR47027:SF20">
    <property type="entry name" value="REVERSE TRANSCRIPTASE-LIKE PROTEIN WITH RNA-DIRECTED DNA POLYMERASE DOMAIN"/>
    <property type="match status" value="1"/>
</dbReference>
<sequence length="437" mass="49778">MLPSGGIYRFINFSRTRLQTLKPFVASGRNKPHHLRYPPVIKWTSIWPSAATFNYSVVPLPIRQGYCKNSGISPEKYANAELMKIPNFLHLTKAHIQMHCAALKKFCTDWPSGLQSAQETLNHYPLEVIQHSYAFSASTLRDPRARIVSIKVSWACATRNLSRIYVRKCHYADNIALLGGNTQVVQNALNRLAIEVSMYAMCFAPFRCKVLVQEWQEPVPAPILCGDQLEVVESFKYLGSLIASGGGVGEETTSRIAKARVTFANLRYLWRRHDIRLSLKGRVYIAAVRSVFLYGCETRPLCVEGANRLSVFDHRCLRSIARIWWEHRVSNDEVVLRVLGADSRSLTEVIALHRFQWLGHVLRMPAHRLHFRALFAFAGQGRKKRRGVQTMTWRRCMKKLASALASVGAARLPGWGPKDEDCRWLETLRDMAQSRSE</sequence>
<dbReference type="OrthoDB" id="425014at2759"/>
<evidence type="ECO:0000313" key="2">
    <source>
        <dbReference type="Proteomes" id="UP000272942"/>
    </source>
</evidence>
<dbReference type="PANTHER" id="PTHR47027">
    <property type="entry name" value="REVERSE TRANSCRIPTASE DOMAIN-CONTAINING PROTEIN"/>
    <property type="match status" value="1"/>
</dbReference>
<evidence type="ECO:0000313" key="1">
    <source>
        <dbReference type="EMBL" id="VDP84560.1"/>
    </source>
</evidence>
<proteinExistence type="predicted"/>
<reference evidence="1 2" key="2">
    <citation type="submission" date="2018-11" db="EMBL/GenBank/DDBJ databases">
        <authorList>
            <consortium name="Pathogen Informatics"/>
        </authorList>
    </citation>
    <scope>NUCLEOTIDE SEQUENCE [LARGE SCALE GENOMIC DNA]</scope>
    <source>
        <strain evidence="1 2">Egypt</strain>
    </source>
</reference>
<dbReference type="AlphaFoldDB" id="A0A183APW1"/>
<evidence type="ECO:0000313" key="3">
    <source>
        <dbReference type="WBParaSite" id="ECPE_0000902401-mRNA-1"/>
    </source>
</evidence>